<keyword evidence="17" id="KW-1185">Reference proteome</keyword>
<reference evidence="16" key="1">
    <citation type="submission" date="2021-06" db="EMBL/GenBank/DDBJ databases">
        <authorList>
            <consortium name="Wellcome Sanger Institute Data Sharing"/>
        </authorList>
    </citation>
    <scope>NUCLEOTIDE SEQUENCE [LARGE SCALE GENOMIC DNA]</scope>
</reference>
<dbReference type="SMART" id="SM00355">
    <property type="entry name" value="ZnF_C2H2"/>
    <property type="match status" value="5"/>
</dbReference>
<evidence type="ECO:0000256" key="13">
    <source>
        <dbReference type="SAM" id="Coils"/>
    </source>
</evidence>
<dbReference type="Ensembl" id="ENSECRT00000022125.1">
    <property type="protein sequence ID" value="ENSECRP00000021658.1"/>
    <property type="gene ID" value="ENSECRG00000014618.1"/>
</dbReference>
<keyword evidence="9" id="KW-0238">DNA-binding</keyword>
<dbReference type="InterPro" id="IPR036236">
    <property type="entry name" value="Znf_C2H2_sf"/>
</dbReference>
<dbReference type="FunFam" id="3.30.160.60:FF:001480">
    <property type="entry name" value="Si:cabz01071911.3"/>
    <property type="match status" value="1"/>
</dbReference>
<evidence type="ECO:0000256" key="6">
    <source>
        <dbReference type="ARBA" id="ARBA00022771"/>
    </source>
</evidence>
<organism evidence="16 17">
    <name type="scientific">Erpetoichthys calabaricus</name>
    <name type="common">Rope fish</name>
    <name type="synonym">Calamoichthys calabaricus</name>
    <dbReference type="NCBI Taxonomy" id="27687"/>
    <lineage>
        <taxon>Eukaryota</taxon>
        <taxon>Metazoa</taxon>
        <taxon>Chordata</taxon>
        <taxon>Craniata</taxon>
        <taxon>Vertebrata</taxon>
        <taxon>Euteleostomi</taxon>
        <taxon>Actinopterygii</taxon>
        <taxon>Polypteriformes</taxon>
        <taxon>Polypteridae</taxon>
        <taxon>Erpetoichthys</taxon>
    </lineage>
</organism>
<dbReference type="InterPro" id="IPR013087">
    <property type="entry name" value="Znf_C2H2_type"/>
</dbReference>
<evidence type="ECO:0000313" key="17">
    <source>
        <dbReference type="Proteomes" id="UP000694620"/>
    </source>
</evidence>
<evidence type="ECO:0000256" key="8">
    <source>
        <dbReference type="ARBA" id="ARBA00023015"/>
    </source>
</evidence>
<evidence type="ECO:0000256" key="7">
    <source>
        <dbReference type="ARBA" id="ARBA00022833"/>
    </source>
</evidence>
<keyword evidence="4" id="KW-0479">Metal-binding</keyword>
<dbReference type="FunFam" id="3.30.160.60:FF:000292">
    <property type="entry name" value="zinc finger protein 619"/>
    <property type="match status" value="1"/>
</dbReference>
<feature type="domain" description="C2H2-type" evidence="15">
    <location>
        <begin position="375"/>
        <end position="402"/>
    </location>
</feature>
<feature type="domain" description="C2H2-type" evidence="15">
    <location>
        <begin position="347"/>
        <end position="374"/>
    </location>
</feature>
<keyword evidence="6 12" id="KW-0863">Zinc-finger</keyword>
<evidence type="ECO:0000256" key="3">
    <source>
        <dbReference type="ARBA" id="ARBA00006991"/>
    </source>
</evidence>
<keyword evidence="13" id="KW-0175">Coiled coil</keyword>
<accession>A0A8C4SVS8</accession>
<dbReference type="InterPro" id="IPR050826">
    <property type="entry name" value="Krueppel_C2H2_ZnFinger"/>
</dbReference>
<keyword evidence="7" id="KW-0862">Zinc</keyword>
<feature type="domain" description="C2H2-type" evidence="15">
    <location>
        <begin position="487"/>
        <end position="513"/>
    </location>
</feature>
<dbReference type="OrthoDB" id="8922241at2759"/>
<dbReference type="Proteomes" id="UP000694620">
    <property type="component" value="Chromosome 12"/>
</dbReference>
<keyword evidence="11" id="KW-0539">Nucleus</keyword>
<feature type="coiled-coil region" evidence="13">
    <location>
        <begin position="36"/>
        <end position="63"/>
    </location>
</feature>
<evidence type="ECO:0000256" key="10">
    <source>
        <dbReference type="ARBA" id="ARBA00023163"/>
    </source>
</evidence>
<evidence type="ECO:0000259" key="15">
    <source>
        <dbReference type="PROSITE" id="PS50157"/>
    </source>
</evidence>
<dbReference type="GeneID" id="114662990"/>
<evidence type="ECO:0000256" key="9">
    <source>
        <dbReference type="ARBA" id="ARBA00023125"/>
    </source>
</evidence>
<keyword evidence="8" id="KW-0805">Transcription regulation</keyword>
<dbReference type="PROSITE" id="PS00028">
    <property type="entry name" value="ZINC_FINGER_C2H2_1"/>
    <property type="match status" value="5"/>
</dbReference>
<dbReference type="GO" id="GO:0003677">
    <property type="term" value="F:DNA binding"/>
    <property type="evidence" value="ECO:0007669"/>
    <property type="project" value="UniProtKB-KW"/>
</dbReference>
<gene>
    <name evidence="16" type="primary">LOC114662990</name>
</gene>
<dbReference type="GO" id="GO:0005634">
    <property type="term" value="C:nucleus"/>
    <property type="evidence" value="ECO:0007669"/>
    <property type="project" value="UniProtKB-SubCell"/>
</dbReference>
<dbReference type="FunFam" id="3.30.160.60:FF:000690">
    <property type="entry name" value="Zinc finger protein 354C"/>
    <property type="match status" value="1"/>
</dbReference>
<feature type="domain" description="C2H2-type" evidence="15">
    <location>
        <begin position="431"/>
        <end position="458"/>
    </location>
</feature>
<feature type="domain" description="C2H2-type" evidence="15">
    <location>
        <begin position="403"/>
        <end position="430"/>
    </location>
</feature>
<feature type="domain" description="C2H2-type" evidence="15">
    <location>
        <begin position="459"/>
        <end position="486"/>
    </location>
</feature>
<feature type="region of interest" description="Disordered" evidence="14">
    <location>
        <begin position="106"/>
        <end position="168"/>
    </location>
</feature>
<comment type="subcellular location">
    <subcellularLocation>
        <location evidence="2">Nucleus</location>
    </subcellularLocation>
</comment>
<sequence>MECRFSGGVFQEQLASLKAAVDSALSEFTTSVDSRIAEFLQELSEKEKEIESLTLQLHISRSEVRSMRKYLRLADWNLPRCSPGTHPMSGRTQLFSAPEKGKTIAARSARTPGSGAVRHVPPTASNETGQGRCYAPSTTTDPPASGRVKGLTEPREAPRENRGTKSWCHAQNTGTRDCGTTVFDTEEAMSLVTRKTLPMEEQPFTGDLRATVRKTPDPSFCKGVSEQSSSHHEAEEAKADISHLLRNSTVLSSFHIQDQVRNCESLQVKEELTETENYLCVKVEVPMEEASAGSVSVSHHCEGVQMESTEGSKFTGQEQYGQVELGVYKEPSEENYIPRWAIHHQTNECTDSGNHFSQNPNLPDYQVIHSGEKRFMCTQCGKTFHHSLNLKSHQRIHTGEKPYSCMRCGKAFSQLTNLKIHERIHTGEKPYGCDQCGKVFNQSSHLKIHQRIHTGEKPYCCPECGKTFNQSAHLKIHRRIHTGEKPYPCSVCGKSFNRSALLKSHLRIHARGK</sequence>
<protein>
    <submittedName>
        <fullName evidence="16">Zinc finger protein 37-like</fullName>
    </submittedName>
</protein>
<dbReference type="Pfam" id="PF00096">
    <property type="entry name" value="zf-C2H2"/>
    <property type="match status" value="5"/>
</dbReference>
<evidence type="ECO:0000256" key="11">
    <source>
        <dbReference type="ARBA" id="ARBA00023242"/>
    </source>
</evidence>
<reference evidence="16" key="3">
    <citation type="submission" date="2025-09" db="UniProtKB">
        <authorList>
            <consortium name="Ensembl"/>
        </authorList>
    </citation>
    <scope>IDENTIFICATION</scope>
</reference>
<dbReference type="PANTHER" id="PTHR24377">
    <property type="entry name" value="IP01015P-RELATED"/>
    <property type="match status" value="1"/>
</dbReference>
<evidence type="ECO:0000256" key="12">
    <source>
        <dbReference type="PROSITE-ProRule" id="PRU00042"/>
    </source>
</evidence>
<name>A0A8C4SVS8_ERPCA</name>
<dbReference type="AlphaFoldDB" id="A0A8C4SVS8"/>
<comment type="function">
    <text evidence="1">May be involved in transcriptional regulation.</text>
</comment>
<comment type="similarity">
    <text evidence="3">Belongs to the krueppel C2H2-type zinc-finger protein family.</text>
</comment>
<dbReference type="FunFam" id="3.30.160.60:FF:002281">
    <property type="match status" value="1"/>
</dbReference>
<evidence type="ECO:0000313" key="16">
    <source>
        <dbReference type="Ensembl" id="ENSECRP00000021658.1"/>
    </source>
</evidence>
<dbReference type="GO" id="GO:0008270">
    <property type="term" value="F:zinc ion binding"/>
    <property type="evidence" value="ECO:0007669"/>
    <property type="project" value="UniProtKB-KW"/>
</dbReference>
<evidence type="ECO:0000256" key="14">
    <source>
        <dbReference type="SAM" id="MobiDB-lite"/>
    </source>
</evidence>
<evidence type="ECO:0000256" key="2">
    <source>
        <dbReference type="ARBA" id="ARBA00004123"/>
    </source>
</evidence>
<evidence type="ECO:0000256" key="1">
    <source>
        <dbReference type="ARBA" id="ARBA00003767"/>
    </source>
</evidence>
<dbReference type="Gene3D" id="3.30.160.60">
    <property type="entry name" value="Classic Zinc Finger"/>
    <property type="match status" value="5"/>
</dbReference>
<keyword evidence="10" id="KW-0804">Transcription</keyword>
<dbReference type="FunFam" id="3.30.160.60:FF:002343">
    <property type="entry name" value="Zinc finger protein 33A"/>
    <property type="match status" value="1"/>
</dbReference>
<evidence type="ECO:0000256" key="5">
    <source>
        <dbReference type="ARBA" id="ARBA00022737"/>
    </source>
</evidence>
<reference evidence="16" key="2">
    <citation type="submission" date="2025-08" db="UniProtKB">
        <authorList>
            <consortium name="Ensembl"/>
        </authorList>
    </citation>
    <scope>IDENTIFICATION</scope>
</reference>
<keyword evidence="5" id="KW-0677">Repeat</keyword>
<dbReference type="RefSeq" id="XP_028672581.1">
    <property type="nucleotide sequence ID" value="XM_028816748.2"/>
</dbReference>
<dbReference type="GeneTree" id="ENSGT01150000286952"/>
<proteinExistence type="inferred from homology"/>
<dbReference type="PROSITE" id="PS50157">
    <property type="entry name" value="ZINC_FINGER_C2H2_2"/>
    <property type="match status" value="6"/>
</dbReference>
<dbReference type="SUPFAM" id="SSF57667">
    <property type="entry name" value="beta-beta-alpha zinc fingers"/>
    <property type="match status" value="3"/>
</dbReference>
<evidence type="ECO:0000256" key="4">
    <source>
        <dbReference type="ARBA" id="ARBA00022723"/>
    </source>
</evidence>
<feature type="compositionally biased region" description="Basic and acidic residues" evidence="14">
    <location>
        <begin position="150"/>
        <end position="163"/>
    </location>
</feature>